<proteinExistence type="predicted"/>
<dbReference type="GO" id="GO:0005634">
    <property type="term" value="C:nucleus"/>
    <property type="evidence" value="ECO:0007669"/>
    <property type="project" value="TreeGrafter"/>
</dbReference>
<dbReference type="Proteomes" id="UP000284375">
    <property type="component" value="Unassembled WGS sequence"/>
</dbReference>
<keyword evidence="2" id="KW-0378">Hydrolase</keyword>
<protein>
    <recommendedName>
        <fullName evidence="4">3'-5' exonuclease domain-containing protein</fullName>
    </recommendedName>
</protein>
<feature type="region of interest" description="Disordered" evidence="3">
    <location>
        <begin position="465"/>
        <end position="529"/>
    </location>
</feature>
<dbReference type="PANTHER" id="PTHR13620">
    <property type="entry name" value="3-5 EXONUCLEASE"/>
    <property type="match status" value="1"/>
</dbReference>
<dbReference type="GO" id="GO:0006139">
    <property type="term" value="P:nucleobase-containing compound metabolic process"/>
    <property type="evidence" value="ECO:0007669"/>
    <property type="project" value="InterPro"/>
</dbReference>
<dbReference type="FunFam" id="3.30.420.10:FF:000100">
    <property type="entry name" value="3'-5' exonuclease/helicase (Wrn), putative"/>
    <property type="match status" value="1"/>
</dbReference>
<comment type="caution">
    <text evidence="5">The sequence shown here is derived from an EMBL/GenBank/DDBJ whole genome shotgun (WGS) entry which is preliminary data.</text>
</comment>
<dbReference type="Pfam" id="PF01612">
    <property type="entry name" value="DNA_pol_A_exo1"/>
    <property type="match status" value="1"/>
</dbReference>
<dbReference type="GO" id="GO:0005737">
    <property type="term" value="C:cytoplasm"/>
    <property type="evidence" value="ECO:0007669"/>
    <property type="project" value="TreeGrafter"/>
</dbReference>
<dbReference type="AlphaFoldDB" id="A0A423VNR8"/>
<accession>A0A423VNR8</accession>
<feature type="region of interest" description="Disordered" evidence="3">
    <location>
        <begin position="394"/>
        <end position="418"/>
    </location>
</feature>
<dbReference type="OrthoDB" id="1920326at2759"/>
<sequence>MDGRKQPSNWRLWHPNQGLVFQQPLYPALDAARFFTEASAVRELGTGPAGSEEEIACEVSNLIRDSNARRGKCTSRKTSKERGLETSTETARLISTYTNTDGTELKAEDTGLNGTDLIAQDGTDATAGEEASTGPPFTPLEYKMAEDAFYAANAAAEGTPESFWSYTLYRGPDGEKDGENTETKVKVHYCKSAHTAERVLQYFMEEKVIGFDLEWSPDGYRYASPRRNVSLVQIASQSRIALLHLAMYPSKDELATPNLRKIMENPEITKVGVWIKGDCSRLKKYLGIESRGIFELSHLFRQVRYSANGRLDLINKKLVSLADQVKEILRLPLFKGHGVRASDWSQALSMDQIVYSASDAYAGVHLFATLNHQREQLNPTPPLPFHAELGRPIPLAAGTKGSNSGEADAAELESEADIEADSAQCQDAYLLEILKAEEERLAAVKKRLKAVEVVQVDDGEIISSQLTTKPTTKPSAPKRSATKASKAVANDQVGEDDGEVSSSEPSTKSSTPKKSAANASGPTSPPKDPRVVAAETWLMEYKATQPNGKTTAGAAALRAYFIWYNNSDLDLESIGALLREPPLSTSTVMGYILQSVKYEKQPFDRVRLQKEVLDEFPKDVARKAYKGLVTMMEKTHASSEGPTLMIYEKEEE</sequence>
<reference evidence="5 6" key="1">
    <citation type="submission" date="2015-09" db="EMBL/GenBank/DDBJ databases">
        <title>Host preference determinants of Valsa canker pathogens revealed by comparative genomics.</title>
        <authorList>
            <person name="Yin Z."/>
            <person name="Huang L."/>
        </authorList>
    </citation>
    <scope>NUCLEOTIDE SEQUENCE [LARGE SCALE GENOMIC DNA]</scope>
    <source>
        <strain evidence="5 6">YSFL</strain>
    </source>
</reference>
<evidence type="ECO:0000313" key="5">
    <source>
        <dbReference type="EMBL" id="ROV92663.1"/>
    </source>
</evidence>
<evidence type="ECO:0000259" key="4">
    <source>
        <dbReference type="SMART" id="SM00474"/>
    </source>
</evidence>
<feature type="domain" description="3'-5' exonuclease" evidence="4">
    <location>
        <begin position="187"/>
        <end position="375"/>
    </location>
</feature>
<evidence type="ECO:0000313" key="6">
    <source>
        <dbReference type="Proteomes" id="UP000284375"/>
    </source>
</evidence>
<evidence type="ECO:0000256" key="3">
    <source>
        <dbReference type="SAM" id="MobiDB-lite"/>
    </source>
</evidence>
<gene>
    <name evidence="5" type="ORF">VSDG_06611</name>
</gene>
<feature type="compositionally biased region" description="Acidic residues" evidence="3">
    <location>
        <begin position="408"/>
        <end position="418"/>
    </location>
</feature>
<dbReference type="STRING" id="252740.A0A423VNR8"/>
<feature type="compositionally biased region" description="Low complexity" evidence="3">
    <location>
        <begin position="501"/>
        <end position="520"/>
    </location>
</feature>
<dbReference type="GO" id="GO:0003676">
    <property type="term" value="F:nucleic acid binding"/>
    <property type="evidence" value="ECO:0007669"/>
    <property type="project" value="InterPro"/>
</dbReference>
<dbReference type="SMART" id="SM00474">
    <property type="entry name" value="35EXOc"/>
    <property type="match status" value="1"/>
</dbReference>
<dbReference type="Gene3D" id="3.30.420.10">
    <property type="entry name" value="Ribonuclease H-like superfamily/Ribonuclease H"/>
    <property type="match status" value="1"/>
</dbReference>
<keyword evidence="6" id="KW-1185">Reference proteome</keyword>
<name>A0A423VNR8_CYTCH</name>
<evidence type="ECO:0000256" key="1">
    <source>
        <dbReference type="ARBA" id="ARBA00022722"/>
    </source>
</evidence>
<dbReference type="CDD" id="cd06141">
    <property type="entry name" value="WRN_exo"/>
    <property type="match status" value="1"/>
</dbReference>
<dbReference type="EMBL" id="LJZO01000036">
    <property type="protein sequence ID" value="ROV92663.1"/>
    <property type="molecule type" value="Genomic_DNA"/>
</dbReference>
<dbReference type="InterPro" id="IPR051132">
    <property type="entry name" value="3-5_Exonuclease_domain"/>
</dbReference>
<dbReference type="InterPro" id="IPR036397">
    <property type="entry name" value="RNaseH_sf"/>
</dbReference>
<dbReference type="GO" id="GO:0008408">
    <property type="term" value="F:3'-5' exonuclease activity"/>
    <property type="evidence" value="ECO:0007669"/>
    <property type="project" value="InterPro"/>
</dbReference>
<organism evidence="5 6">
    <name type="scientific">Cytospora chrysosperma</name>
    <name type="common">Cytospora canker fungus</name>
    <name type="synonym">Sphaeria chrysosperma</name>
    <dbReference type="NCBI Taxonomy" id="252740"/>
    <lineage>
        <taxon>Eukaryota</taxon>
        <taxon>Fungi</taxon>
        <taxon>Dikarya</taxon>
        <taxon>Ascomycota</taxon>
        <taxon>Pezizomycotina</taxon>
        <taxon>Sordariomycetes</taxon>
        <taxon>Sordariomycetidae</taxon>
        <taxon>Diaporthales</taxon>
        <taxon>Cytosporaceae</taxon>
        <taxon>Cytospora</taxon>
    </lineage>
</organism>
<evidence type="ECO:0000256" key="2">
    <source>
        <dbReference type="ARBA" id="ARBA00022801"/>
    </source>
</evidence>
<dbReference type="InterPro" id="IPR012337">
    <property type="entry name" value="RNaseH-like_sf"/>
</dbReference>
<dbReference type="InterPro" id="IPR002562">
    <property type="entry name" value="3'-5'_exonuclease_dom"/>
</dbReference>
<keyword evidence="1" id="KW-0540">Nuclease</keyword>
<dbReference type="SUPFAM" id="SSF53098">
    <property type="entry name" value="Ribonuclease H-like"/>
    <property type="match status" value="1"/>
</dbReference>
<dbReference type="PANTHER" id="PTHR13620:SF104">
    <property type="entry name" value="EXONUCLEASE 3'-5' DOMAIN-CONTAINING PROTEIN 2"/>
    <property type="match status" value="1"/>
</dbReference>